<dbReference type="GO" id="GO:0000155">
    <property type="term" value="F:phosphorelay sensor kinase activity"/>
    <property type="evidence" value="ECO:0007669"/>
    <property type="project" value="InterPro"/>
</dbReference>
<dbReference type="Gene3D" id="1.10.287.130">
    <property type="match status" value="1"/>
</dbReference>
<dbReference type="InterPro" id="IPR011006">
    <property type="entry name" value="CheY-like_superfamily"/>
</dbReference>
<name>A0AAD6DVY8_9EURO</name>
<sequence>MKSALRDNICAQQLADVLPVGVAIVNAHDEIVFANRRFHELTTSHQPIGLDCLSQSVHADDYEHIAQAYGAAQFGLNGDGGLICVISDITPEKTAELLQRKIANDAKERKQQQERFIDMISHEVRNPLSATLHCAEDIMDIVQDGKQDDGEEKMAKIAEAAETINLCLDASMLKLAPQEVQPKSHLATLLSIFRPELRKQQIEFEYLLDTSYADCDLDWVVADLDKMGQVLVNLVSNAIKFTAESQSKKNIRVSMGAAKVRPPSYPPNIIFFEPNEAALKLDCTGGPEWGNGETVYIMVAVKDNGIGISDRHQKLLFERFKQATPRTDRVYGGYGLGLNISRRLCHMHGGEIGVSSKEGEGSTFGFYFTVRRCPDTDNAKENRESPVDKLCHQVRELDSKIPDIRRDTSRANFSEEPPIKHVDEVAINTEPDDRREHSAKLSEAAVRDNGPSIDRRRSSIDKFSPKQEPKAITEMSKLEEPHRILFVEDNVINQRVLARKLKKVGFEVITANNGQEALDAWKHDLFDCILMDQEMPVMDGISAAREIRALEKGNGTHTPILGVTANVRQNQQADMLDAGMDGVVQKPYKMQDLCDRIRRSVAARVGGEHSQSHHTS</sequence>
<dbReference type="GO" id="GO:0009927">
    <property type="term" value="F:histidine phosphotransfer kinase activity"/>
    <property type="evidence" value="ECO:0007669"/>
    <property type="project" value="TreeGrafter"/>
</dbReference>
<feature type="region of interest" description="Disordered" evidence="7">
    <location>
        <begin position="431"/>
        <end position="471"/>
    </location>
</feature>
<organism evidence="10 11">
    <name type="scientific">Penicillium hetheringtonii</name>
    <dbReference type="NCBI Taxonomy" id="911720"/>
    <lineage>
        <taxon>Eukaryota</taxon>
        <taxon>Fungi</taxon>
        <taxon>Dikarya</taxon>
        <taxon>Ascomycota</taxon>
        <taxon>Pezizomycotina</taxon>
        <taxon>Eurotiomycetes</taxon>
        <taxon>Eurotiomycetidae</taxon>
        <taxon>Eurotiales</taxon>
        <taxon>Aspergillaceae</taxon>
        <taxon>Penicillium</taxon>
    </lineage>
</organism>
<keyword evidence="4" id="KW-0808">Transferase</keyword>
<dbReference type="Pfam" id="PF02518">
    <property type="entry name" value="HATPase_c"/>
    <property type="match status" value="1"/>
</dbReference>
<dbReference type="Gene3D" id="3.30.565.10">
    <property type="entry name" value="Histidine kinase-like ATPase, C-terminal domain"/>
    <property type="match status" value="1"/>
</dbReference>
<dbReference type="InterPro" id="IPR036890">
    <property type="entry name" value="HATPase_C_sf"/>
</dbReference>
<dbReference type="SUPFAM" id="SSF52172">
    <property type="entry name" value="CheY-like"/>
    <property type="match status" value="1"/>
</dbReference>
<reference evidence="10 11" key="1">
    <citation type="journal article" date="2023" name="IMA Fungus">
        <title>Comparative genomic study of the Penicillium genus elucidates a diverse pangenome and 15 lateral gene transfer events.</title>
        <authorList>
            <person name="Petersen C."/>
            <person name="Sorensen T."/>
            <person name="Nielsen M.R."/>
            <person name="Sondergaard T.E."/>
            <person name="Sorensen J.L."/>
            <person name="Fitzpatrick D.A."/>
            <person name="Frisvad J.C."/>
            <person name="Nielsen K.L."/>
        </authorList>
    </citation>
    <scope>NUCLEOTIDE SEQUENCE [LARGE SCALE GENOMIC DNA]</scope>
    <source>
        <strain evidence="10 11">IBT 29057</strain>
    </source>
</reference>
<evidence type="ECO:0000256" key="2">
    <source>
        <dbReference type="ARBA" id="ARBA00012438"/>
    </source>
</evidence>
<evidence type="ECO:0000256" key="3">
    <source>
        <dbReference type="ARBA" id="ARBA00022553"/>
    </source>
</evidence>
<dbReference type="InterPro" id="IPR003661">
    <property type="entry name" value="HisK_dim/P_dom"/>
</dbReference>
<dbReference type="CDD" id="cd00082">
    <property type="entry name" value="HisKA"/>
    <property type="match status" value="1"/>
</dbReference>
<evidence type="ECO:0000256" key="6">
    <source>
        <dbReference type="PROSITE-ProRule" id="PRU00169"/>
    </source>
</evidence>
<dbReference type="InterPro" id="IPR036097">
    <property type="entry name" value="HisK_dim/P_sf"/>
</dbReference>
<dbReference type="PANTHER" id="PTHR43047">
    <property type="entry name" value="TWO-COMPONENT HISTIDINE PROTEIN KINASE"/>
    <property type="match status" value="1"/>
</dbReference>
<dbReference type="InterPro" id="IPR004358">
    <property type="entry name" value="Sig_transdc_His_kin-like_C"/>
</dbReference>
<dbReference type="AlphaFoldDB" id="A0AAD6DVY8"/>
<dbReference type="InterPro" id="IPR003594">
    <property type="entry name" value="HATPase_dom"/>
</dbReference>
<dbReference type="PRINTS" id="PR00344">
    <property type="entry name" value="BCTRLSENSOR"/>
</dbReference>
<evidence type="ECO:0000256" key="1">
    <source>
        <dbReference type="ARBA" id="ARBA00000085"/>
    </source>
</evidence>
<comment type="caution">
    <text evidence="10">The sequence shown here is derived from an EMBL/GenBank/DDBJ whole genome shotgun (WGS) entry which is preliminary data.</text>
</comment>
<dbReference type="SUPFAM" id="SSF47384">
    <property type="entry name" value="Homodimeric domain of signal transducing histidine kinase"/>
    <property type="match status" value="1"/>
</dbReference>
<dbReference type="SMART" id="SM00387">
    <property type="entry name" value="HATPase_c"/>
    <property type="match status" value="1"/>
</dbReference>
<evidence type="ECO:0000313" key="10">
    <source>
        <dbReference type="EMBL" id="KAJ5595685.1"/>
    </source>
</evidence>
<evidence type="ECO:0000313" key="11">
    <source>
        <dbReference type="Proteomes" id="UP001216150"/>
    </source>
</evidence>
<feature type="modified residue" description="4-aspartylphosphate" evidence="6">
    <location>
        <position position="532"/>
    </location>
</feature>
<evidence type="ECO:0000256" key="4">
    <source>
        <dbReference type="ARBA" id="ARBA00022679"/>
    </source>
</evidence>
<keyword evidence="5" id="KW-0418">Kinase</keyword>
<keyword evidence="11" id="KW-1185">Reference proteome</keyword>
<feature type="compositionally biased region" description="Basic and acidic residues" evidence="7">
    <location>
        <begin position="453"/>
        <end position="471"/>
    </location>
</feature>
<keyword evidence="3 6" id="KW-0597">Phosphoprotein</keyword>
<proteinExistence type="predicted"/>
<evidence type="ECO:0000259" key="8">
    <source>
        <dbReference type="PROSITE" id="PS50109"/>
    </source>
</evidence>
<comment type="catalytic activity">
    <reaction evidence="1">
        <text>ATP + protein L-histidine = ADP + protein N-phospho-L-histidine.</text>
        <dbReference type="EC" id="2.7.13.3"/>
    </reaction>
</comment>
<dbReference type="SUPFAM" id="SSF55874">
    <property type="entry name" value="ATPase domain of HSP90 chaperone/DNA topoisomerase II/histidine kinase"/>
    <property type="match status" value="1"/>
</dbReference>
<evidence type="ECO:0000259" key="9">
    <source>
        <dbReference type="PROSITE" id="PS50110"/>
    </source>
</evidence>
<dbReference type="EC" id="2.7.13.3" evidence="2"/>
<accession>A0AAD6DVY8</accession>
<dbReference type="Gene3D" id="3.40.50.2300">
    <property type="match status" value="1"/>
</dbReference>
<dbReference type="Pfam" id="PF00072">
    <property type="entry name" value="Response_reg"/>
    <property type="match status" value="1"/>
</dbReference>
<protein>
    <recommendedName>
        <fullName evidence="2">histidine kinase</fullName>
        <ecNumber evidence="2">2.7.13.3</ecNumber>
    </recommendedName>
</protein>
<feature type="domain" description="Histidine kinase" evidence="8">
    <location>
        <begin position="119"/>
        <end position="372"/>
    </location>
</feature>
<dbReference type="PROSITE" id="PS50110">
    <property type="entry name" value="RESPONSE_REGULATORY"/>
    <property type="match status" value="1"/>
</dbReference>
<evidence type="ECO:0000256" key="7">
    <source>
        <dbReference type="SAM" id="MobiDB-lite"/>
    </source>
</evidence>
<dbReference type="SMART" id="SM00448">
    <property type="entry name" value="REC"/>
    <property type="match status" value="1"/>
</dbReference>
<feature type="compositionally biased region" description="Basic and acidic residues" evidence="7">
    <location>
        <begin position="431"/>
        <end position="440"/>
    </location>
</feature>
<dbReference type="InterPro" id="IPR005467">
    <property type="entry name" value="His_kinase_dom"/>
</dbReference>
<dbReference type="PROSITE" id="PS50109">
    <property type="entry name" value="HIS_KIN"/>
    <property type="match status" value="1"/>
</dbReference>
<dbReference type="GO" id="GO:0005886">
    <property type="term" value="C:plasma membrane"/>
    <property type="evidence" value="ECO:0007669"/>
    <property type="project" value="TreeGrafter"/>
</dbReference>
<dbReference type="CDD" id="cd17546">
    <property type="entry name" value="REC_hyHK_CKI1_RcsC-like"/>
    <property type="match status" value="1"/>
</dbReference>
<dbReference type="EMBL" id="JAQJAC010000002">
    <property type="protein sequence ID" value="KAJ5595685.1"/>
    <property type="molecule type" value="Genomic_DNA"/>
</dbReference>
<gene>
    <name evidence="10" type="ORF">N7450_002143</name>
</gene>
<feature type="domain" description="Response regulatory" evidence="9">
    <location>
        <begin position="483"/>
        <end position="601"/>
    </location>
</feature>
<dbReference type="InterPro" id="IPR001789">
    <property type="entry name" value="Sig_transdc_resp-reg_receiver"/>
</dbReference>
<dbReference type="Proteomes" id="UP001216150">
    <property type="component" value="Unassembled WGS sequence"/>
</dbReference>
<dbReference type="PANTHER" id="PTHR43047:SF66">
    <property type="entry name" value="HISKA"/>
    <property type="match status" value="1"/>
</dbReference>
<evidence type="ECO:0000256" key="5">
    <source>
        <dbReference type="ARBA" id="ARBA00022777"/>
    </source>
</evidence>